<evidence type="ECO:0000259" key="8">
    <source>
        <dbReference type="Pfam" id="PF01915"/>
    </source>
</evidence>
<dbReference type="PANTHER" id="PTHR42715">
    <property type="entry name" value="BETA-GLUCOSIDASE"/>
    <property type="match status" value="1"/>
</dbReference>
<dbReference type="InterPro" id="IPR002772">
    <property type="entry name" value="Glyco_hydro_3_C"/>
</dbReference>
<evidence type="ECO:0000256" key="7">
    <source>
        <dbReference type="ARBA" id="ARBA00023326"/>
    </source>
</evidence>
<dbReference type="STRING" id="454130.A0A0U5GDL5"/>
<reference evidence="10" key="1">
    <citation type="journal article" date="2016" name="Genome Announc.">
        <title>Draft genome sequences of fungus Aspergillus calidoustus.</title>
        <authorList>
            <person name="Horn F."/>
            <person name="Linde J."/>
            <person name="Mattern D.J."/>
            <person name="Walther G."/>
            <person name="Guthke R."/>
            <person name="Scherlach K."/>
            <person name="Martin K."/>
            <person name="Brakhage A.A."/>
            <person name="Petzke L."/>
            <person name="Valiante V."/>
        </authorList>
    </citation>
    <scope>NUCLEOTIDE SEQUENCE [LARGE SCALE GENOMIC DNA]</scope>
    <source>
        <strain evidence="10">SF006504</strain>
    </source>
</reference>
<evidence type="ECO:0000256" key="2">
    <source>
        <dbReference type="ARBA" id="ARBA00005336"/>
    </source>
</evidence>
<dbReference type="InterPro" id="IPR036881">
    <property type="entry name" value="Glyco_hydro_3_C_sf"/>
</dbReference>
<feature type="domain" description="Glycoside hydrolase family 3 C-terminal" evidence="8">
    <location>
        <begin position="13"/>
        <end position="205"/>
    </location>
</feature>
<proteinExistence type="inferred from homology"/>
<evidence type="ECO:0000256" key="3">
    <source>
        <dbReference type="ARBA" id="ARBA00012744"/>
    </source>
</evidence>
<comment type="similarity">
    <text evidence="2">Belongs to the glycosyl hydrolase 3 family.</text>
</comment>
<keyword evidence="4" id="KW-0378">Hydrolase</keyword>
<dbReference type="GO" id="GO:0008422">
    <property type="term" value="F:beta-glucosidase activity"/>
    <property type="evidence" value="ECO:0007669"/>
    <property type="project" value="UniProtKB-EC"/>
</dbReference>
<organism evidence="9 10">
    <name type="scientific">Aspergillus calidoustus</name>
    <dbReference type="NCBI Taxonomy" id="454130"/>
    <lineage>
        <taxon>Eukaryota</taxon>
        <taxon>Fungi</taxon>
        <taxon>Dikarya</taxon>
        <taxon>Ascomycota</taxon>
        <taxon>Pezizomycotina</taxon>
        <taxon>Eurotiomycetes</taxon>
        <taxon>Eurotiomycetidae</taxon>
        <taxon>Eurotiales</taxon>
        <taxon>Aspergillaceae</taxon>
        <taxon>Aspergillus</taxon>
        <taxon>Aspergillus subgen. Nidulantes</taxon>
    </lineage>
</organism>
<sequence>MPRGAFVNHASPLTPLAGIRAAPPDAEVEELAAQIDVVICVAGYAFAEEGEYVIPALQDIPAFRAVLPSPKTDEDRKTVAILEGKSNSSGDITAGAGGDRISLRLREEDEKLIATVAAKNSKTVVSIVTAGAVIVEAWNDKVPAILMSWYSGSEGGHALADVLLGKVDASGRLPLSIPTEEAHLPFFERDATEIHYTFPFGFGLSSTTWKVENATASREDPRSIEAIKVSFKVTNTGNRAGRFIAQAYGMAAVEEFPRRVLLGFAPVDVETGQNANVTIEASFRPIQQWSSGTWSLRTKELGIEVARFAGDGECAKTTISL</sequence>
<keyword evidence="7" id="KW-0624">Polysaccharide degradation</keyword>
<dbReference type="Gene3D" id="3.40.50.1700">
    <property type="entry name" value="Glycoside hydrolase family 3 C-terminal domain"/>
    <property type="match status" value="1"/>
</dbReference>
<dbReference type="OrthoDB" id="2123594at2759"/>
<evidence type="ECO:0000313" key="9">
    <source>
        <dbReference type="EMBL" id="CEL09910.1"/>
    </source>
</evidence>
<dbReference type="Proteomes" id="UP000054771">
    <property type="component" value="Unassembled WGS sequence"/>
</dbReference>
<evidence type="ECO:0000256" key="6">
    <source>
        <dbReference type="ARBA" id="ARBA00023295"/>
    </source>
</evidence>
<dbReference type="SUPFAM" id="SSF52279">
    <property type="entry name" value="Beta-D-glucan exohydrolase, C-terminal domain"/>
    <property type="match status" value="1"/>
</dbReference>
<evidence type="ECO:0000256" key="4">
    <source>
        <dbReference type="ARBA" id="ARBA00022801"/>
    </source>
</evidence>
<evidence type="ECO:0000313" key="10">
    <source>
        <dbReference type="Proteomes" id="UP000054771"/>
    </source>
</evidence>
<name>A0A0U5GDL5_ASPCI</name>
<dbReference type="PANTHER" id="PTHR42715:SF3">
    <property type="entry name" value="BETA-GLUCOSIDASE B-RELATED"/>
    <property type="match status" value="1"/>
</dbReference>
<dbReference type="EC" id="3.2.1.21" evidence="3"/>
<dbReference type="Gene3D" id="2.60.40.10">
    <property type="entry name" value="Immunoglobulins"/>
    <property type="match status" value="1"/>
</dbReference>
<dbReference type="Pfam" id="PF01915">
    <property type="entry name" value="Glyco_hydro_3_C"/>
    <property type="match status" value="1"/>
</dbReference>
<evidence type="ECO:0000256" key="5">
    <source>
        <dbReference type="ARBA" id="ARBA00023277"/>
    </source>
</evidence>
<keyword evidence="10" id="KW-1185">Reference proteome</keyword>
<dbReference type="EMBL" id="CDMC01000016">
    <property type="protein sequence ID" value="CEL09910.1"/>
    <property type="molecule type" value="Genomic_DNA"/>
</dbReference>
<accession>A0A0U5GDL5</accession>
<protein>
    <recommendedName>
        <fullName evidence="3">beta-glucosidase</fullName>
        <ecNumber evidence="3">3.2.1.21</ecNumber>
    </recommendedName>
</protein>
<dbReference type="InterPro" id="IPR050288">
    <property type="entry name" value="Cellulose_deg_GH3"/>
</dbReference>
<gene>
    <name evidence="9" type="ORF">ASPCAL13038</name>
</gene>
<keyword evidence="6" id="KW-0326">Glycosidase</keyword>
<keyword evidence="5" id="KW-0119">Carbohydrate metabolism</keyword>
<comment type="catalytic activity">
    <reaction evidence="1">
        <text>Hydrolysis of terminal, non-reducing beta-D-glucosyl residues with release of beta-D-glucose.</text>
        <dbReference type="EC" id="3.2.1.21"/>
    </reaction>
</comment>
<dbReference type="InterPro" id="IPR013783">
    <property type="entry name" value="Ig-like_fold"/>
</dbReference>
<dbReference type="AlphaFoldDB" id="A0A0U5GDL5"/>
<evidence type="ECO:0000256" key="1">
    <source>
        <dbReference type="ARBA" id="ARBA00000448"/>
    </source>
</evidence>
<dbReference type="GO" id="GO:0009251">
    <property type="term" value="P:glucan catabolic process"/>
    <property type="evidence" value="ECO:0007669"/>
    <property type="project" value="TreeGrafter"/>
</dbReference>